<reference evidence="8 9" key="1">
    <citation type="journal article" date="2019" name="Sci. Rep.">
        <title>A high-quality genome of Eragrostis curvula grass provides insights into Poaceae evolution and supports new strategies to enhance forage quality.</title>
        <authorList>
            <person name="Carballo J."/>
            <person name="Santos B.A.C.M."/>
            <person name="Zappacosta D."/>
            <person name="Garbus I."/>
            <person name="Selva J.P."/>
            <person name="Gallo C.A."/>
            <person name="Diaz A."/>
            <person name="Albertini E."/>
            <person name="Caccamo M."/>
            <person name="Echenique V."/>
        </authorList>
    </citation>
    <scope>NUCLEOTIDE SEQUENCE [LARGE SCALE GENOMIC DNA]</scope>
    <source>
        <strain evidence="9">cv. Victoria</strain>
        <tissue evidence="8">Leaf</tissue>
    </source>
</reference>
<feature type="chain" id="PRO_5023928295" description="Peptidase S8/S53 domain-containing protein" evidence="4">
    <location>
        <begin position="22"/>
        <end position="619"/>
    </location>
</feature>
<name>A0A5J9UXZ5_9POAL</name>
<proteinExistence type="inferred from homology"/>
<organism evidence="8 9">
    <name type="scientific">Eragrostis curvula</name>
    <name type="common">weeping love grass</name>
    <dbReference type="NCBI Taxonomy" id="38414"/>
    <lineage>
        <taxon>Eukaryota</taxon>
        <taxon>Viridiplantae</taxon>
        <taxon>Streptophyta</taxon>
        <taxon>Embryophyta</taxon>
        <taxon>Tracheophyta</taxon>
        <taxon>Spermatophyta</taxon>
        <taxon>Magnoliopsida</taxon>
        <taxon>Liliopsida</taxon>
        <taxon>Poales</taxon>
        <taxon>Poaceae</taxon>
        <taxon>PACMAD clade</taxon>
        <taxon>Chloridoideae</taxon>
        <taxon>Eragrostideae</taxon>
        <taxon>Eragrostidinae</taxon>
        <taxon>Eragrostis</taxon>
    </lineage>
</organism>
<dbReference type="OrthoDB" id="206201at2759"/>
<dbReference type="InterPro" id="IPR000209">
    <property type="entry name" value="Peptidase_S8/S53_dom"/>
</dbReference>
<feature type="signal peptide" evidence="4">
    <location>
        <begin position="1"/>
        <end position="21"/>
    </location>
</feature>
<evidence type="ECO:0000259" key="7">
    <source>
        <dbReference type="Pfam" id="PF17766"/>
    </source>
</evidence>
<feature type="domain" description="Inhibitor I9" evidence="6">
    <location>
        <begin position="50"/>
        <end position="125"/>
    </location>
</feature>
<comment type="caution">
    <text evidence="3">Lacks conserved residue(s) required for the propagation of feature annotation.</text>
</comment>
<dbReference type="InterPro" id="IPR041469">
    <property type="entry name" value="Subtilisin-like_FN3"/>
</dbReference>
<dbReference type="GO" id="GO:0006508">
    <property type="term" value="P:proteolysis"/>
    <property type="evidence" value="ECO:0007669"/>
    <property type="project" value="InterPro"/>
</dbReference>
<keyword evidence="2 4" id="KW-0732">Signal</keyword>
<dbReference type="Pfam" id="PF00082">
    <property type="entry name" value="Peptidase_S8"/>
    <property type="match status" value="1"/>
</dbReference>
<dbReference type="Proteomes" id="UP000324897">
    <property type="component" value="Chromosome 1"/>
</dbReference>
<dbReference type="SUPFAM" id="SSF52743">
    <property type="entry name" value="Subtilisin-like"/>
    <property type="match status" value="1"/>
</dbReference>
<feature type="domain" description="Subtilisin-like protease fibronectin type-III" evidence="7">
    <location>
        <begin position="500"/>
        <end position="597"/>
    </location>
</feature>
<dbReference type="InterPro" id="IPR036852">
    <property type="entry name" value="Peptidase_S8/S53_dom_sf"/>
</dbReference>
<dbReference type="InterPro" id="IPR010259">
    <property type="entry name" value="S8pro/Inhibitor_I9"/>
</dbReference>
<protein>
    <recommendedName>
        <fullName evidence="10">Peptidase S8/S53 domain-containing protein</fullName>
    </recommendedName>
</protein>
<dbReference type="Pfam" id="PF05922">
    <property type="entry name" value="Inhibitor_I9"/>
    <property type="match status" value="1"/>
</dbReference>
<evidence type="ECO:0000256" key="1">
    <source>
        <dbReference type="ARBA" id="ARBA00011073"/>
    </source>
</evidence>
<dbReference type="Pfam" id="PF17766">
    <property type="entry name" value="fn3_6"/>
    <property type="match status" value="1"/>
</dbReference>
<comment type="similarity">
    <text evidence="1 3">Belongs to the peptidase S8 family.</text>
</comment>
<dbReference type="Gramene" id="TVU27947">
    <property type="protein sequence ID" value="TVU27947"/>
    <property type="gene ID" value="EJB05_19452"/>
</dbReference>
<sequence>MTPQFLLSILIILCSSHLTSSIRRASDNASPIGAYLVAVRRPDGLLGVDEPEALEQWHTRLLEQVCNTSDPATSQRFPTAESRLIYSYSHVVSGFSAWLTPQEVEKLAMYSWFVEAVPDKSYKLMSVDTPPKPQLSGLDHVRDDVWSKGNMGEGMIIGILDGAGADAGRVPFVPEPEGMPPPPAKWKGRCDDNQTCNKSLIGVRSFVDTSSSHGTDMSGDAGGSVQHASALGIDYATAFAVAPKAHLALYHVCNDERGCDPKAVMAGMNAAVDDGVDVVSLFVGNDDNTVFQDDDAVTVPSYRAVARGVSVCTPAGSSGPDMYRVESNGPWLLAVAASDTDVRVVTNVELGNGILKPDVSAPGLSTFAAPPHGEDVEESDEQLAAAASMAAAHVSGVAAMIKKAHSDWSPAAIKSALVTTAHPLGPADALTGGGASYFVTGAGEVDAAKAMDPGLVYDITAEDFVPYLCGMKLSEDQIKKIAEPAKSASCAEAGVTAAKDLNYPSIMIVMDDDARQVEAKRTVTNVGEPEETYSVEAVAPGVEVVVRPSTLAFTELGQKLDFVVTVKREATTPAKAVIEGELKLVSEKHVVRSPLVVVVGETAASSVSDSNRDVASPES</sequence>
<dbReference type="PANTHER" id="PTHR10795">
    <property type="entry name" value="PROPROTEIN CONVERTASE SUBTILISIN/KEXIN"/>
    <property type="match status" value="1"/>
</dbReference>
<dbReference type="GO" id="GO:0004252">
    <property type="term" value="F:serine-type endopeptidase activity"/>
    <property type="evidence" value="ECO:0007669"/>
    <property type="project" value="InterPro"/>
</dbReference>
<dbReference type="AlphaFoldDB" id="A0A5J9UXZ5"/>
<feature type="domain" description="Peptidase S8/S53" evidence="5">
    <location>
        <begin position="201"/>
        <end position="425"/>
    </location>
</feature>
<evidence type="ECO:0000259" key="6">
    <source>
        <dbReference type="Pfam" id="PF05922"/>
    </source>
</evidence>
<dbReference type="Gene3D" id="3.30.70.80">
    <property type="entry name" value="Peptidase S8 propeptide/proteinase inhibitor I9"/>
    <property type="match status" value="1"/>
</dbReference>
<evidence type="ECO:0000313" key="9">
    <source>
        <dbReference type="Proteomes" id="UP000324897"/>
    </source>
</evidence>
<gene>
    <name evidence="8" type="ORF">EJB05_19452</name>
</gene>
<evidence type="ECO:0000256" key="2">
    <source>
        <dbReference type="ARBA" id="ARBA00022729"/>
    </source>
</evidence>
<dbReference type="PROSITE" id="PS51892">
    <property type="entry name" value="SUBTILASE"/>
    <property type="match status" value="1"/>
</dbReference>
<accession>A0A5J9UXZ5</accession>
<dbReference type="Gene3D" id="3.40.50.200">
    <property type="entry name" value="Peptidase S8/S53 domain"/>
    <property type="match status" value="1"/>
</dbReference>
<dbReference type="InterPro" id="IPR045051">
    <property type="entry name" value="SBT"/>
</dbReference>
<dbReference type="InterPro" id="IPR037045">
    <property type="entry name" value="S8pro/Inhibitor_I9_sf"/>
</dbReference>
<evidence type="ECO:0008006" key="10">
    <source>
        <dbReference type="Google" id="ProtNLM"/>
    </source>
</evidence>
<evidence type="ECO:0000256" key="3">
    <source>
        <dbReference type="PROSITE-ProRule" id="PRU01240"/>
    </source>
</evidence>
<comment type="caution">
    <text evidence="8">The sequence shown here is derived from an EMBL/GenBank/DDBJ whole genome shotgun (WGS) entry which is preliminary data.</text>
</comment>
<feature type="non-terminal residue" evidence="8">
    <location>
        <position position="1"/>
    </location>
</feature>
<evidence type="ECO:0000259" key="5">
    <source>
        <dbReference type="Pfam" id="PF00082"/>
    </source>
</evidence>
<keyword evidence="9" id="KW-1185">Reference proteome</keyword>
<evidence type="ECO:0000256" key="4">
    <source>
        <dbReference type="SAM" id="SignalP"/>
    </source>
</evidence>
<dbReference type="EMBL" id="RWGY01000011">
    <property type="protein sequence ID" value="TVU27947.1"/>
    <property type="molecule type" value="Genomic_DNA"/>
</dbReference>
<evidence type="ECO:0000313" key="8">
    <source>
        <dbReference type="EMBL" id="TVU27947.1"/>
    </source>
</evidence>
<dbReference type="Gene3D" id="2.60.40.2310">
    <property type="match status" value="1"/>
</dbReference>